<feature type="signal peptide" evidence="1">
    <location>
        <begin position="1"/>
        <end position="22"/>
    </location>
</feature>
<dbReference type="AlphaFoldDB" id="A0A4Z0LW35"/>
<keyword evidence="3" id="KW-1185">Reference proteome</keyword>
<evidence type="ECO:0000313" key="2">
    <source>
        <dbReference type="EMBL" id="TGD71532.1"/>
    </source>
</evidence>
<dbReference type="EMBL" id="SRLE01000013">
    <property type="protein sequence ID" value="TGD71532.1"/>
    <property type="molecule type" value="Genomic_DNA"/>
</dbReference>
<protein>
    <submittedName>
        <fullName evidence="2">Transporter</fullName>
    </submittedName>
</protein>
<dbReference type="RefSeq" id="WP_135446048.1">
    <property type="nucleotide sequence ID" value="NZ_SRLE01000013.1"/>
</dbReference>
<comment type="caution">
    <text evidence="2">The sequence shown here is derived from an EMBL/GenBank/DDBJ whole genome shotgun (WGS) entry which is preliminary data.</text>
</comment>
<gene>
    <name evidence="2" type="ORF">E4634_17940</name>
</gene>
<dbReference type="Proteomes" id="UP000298050">
    <property type="component" value="Unassembled WGS sequence"/>
</dbReference>
<organism evidence="2 3">
    <name type="scientific">Mangrovimicrobium sediminis</name>
    <dbReference type="NCBI Taxonomy" id="2562682"/>
    <lineage>
        <taxon>Bacteria</taxon>
        <taxon>Pseudomonadati</taxon>
        <taxon>Pseudomonadota</taxon>
        <taxon>Gammaproteobacteria</taxon>
        <taxon>Cellvibrionales</taxon>
        <taxon>Halieaceae</taxon>
        <taxon>Mangrovimicrobium</taxon>
    </lineage>
</organism>
<proteinExistence type="predicted"/>
<evidence type="ECO:0000313" key="3">
    <source>
        <dbReference type="Proteomes" id="UP000298050"/>
    </source>
</evidence>
<dbReference type="OrthoDB" id="191143at2"/>
<dbReference type="InterPro" id="IPR025737">
    <property type="entry name" value="FApF"/>
</dbReference>
<dbReference type="Pfam" id="PF13557">
    <property type="entry name" value="Phenol_MetA_deg"/>
    <property type="match status" value="1"/>
</dbReference>
<keyword evidence="1" id="KW-0732">Signal</keyword>
<sequence>MPASFLRTAAMLCLLLQAVATAAQEMTPRAYWPAPEGTQVLTIGGAYTRGDTVPDPSLPVAGIDSEITTFTLGYLRTFNLWGRTASLVLQQPYSSGKTVGEHQELGTLRREYQGLGDFSATLSVNLLGAPSMDAAGFAELRRNPRPIVGASLRVVTPSGRYDSDRLINVGTNRWAMKAEVGYIQPLHRRWLLEFELGAWFFEDNDDFLGVTREQEPIIAAQAHLIRRFAPGFWGSLDFNAYRGGRSTVNDNKLDDLQRDSRLGATFTFPFAGRHALKVSYTQGSVNDSNENFDIYQVAYQRLL</sequence>
<reference evidence="2 3" key="1">
    <citation type="submission" date="2019-04" db="EMBL/GenBank/DDBJ databases">
        <title>Taxonomy of novel Haliea sp. from mangrove soil of West Coast of India.</title>
        <authorList>
            <person name="Verma A."/>
            <person name="Kumar P."/>
            <person name="Krishnamurthi S."/>
        </authorList>
    </citation>
    <scope>NUCLEOTIDE SEQUENCE [LARGE SCALE GENOMIC DNA]</scope>
    <source>
        <strain evidence="2 3">SAOS-164</strain>
    </source>
</reference>
<accession>A0A4Z0LW35</accession>
<evidence type="ECO:0000256" key="1">
    <source>
        <dbReference type="SAM" id="SignalP"/>
    </source>
</evidence>
<feature type="chain" id="PRO_5021280081" evidence="1">
    <location>
        <begin position="23"/>
        <end position="303"/>
    </location>
</feature>
<name>A0A4Z0LW35_9GAMM</name>